<feature type="domain" description="Broad-specificity ulvan lyase N-terminal" evidence="1">
    <location>
        <begin position="75"/>
        <end position="264"/>
    </location>
</feature>
<name>A0AAU9EQU3_9BACT</name>
<reference evidence="3" key="1">
    <citation type="journal article" date="2023" name="Arch. Microbiol.">
        <title>Desulfoferula mesophilus gen. nov. sp. nov., a mesophilic sulfate-reducing bacterium isolated from a brackish lake sediment.</title>
        <authorList>
            <person name="Watanabe T."/>
            <person name="Yabe T."/>
            <person name="Tsuji J.M."/>
            <person name="Fukui M."/>
        </authorList>
    </citation>
    <scope>NUCLEOTIDE SEQUENCE [LARGE SCALE GENOMIC DNA]</scope>
    <source>
        <strain evidence="3">12FAK</strain>
    </source>
</reference>
<dbReference type="InterPro" id="IPR008929">
    <property type="entry name" value="Chondroitin_lyas"/>
</dbReference>
<dbReference type="EMBL" id="AP028679">
    <property type="protein sequence ID" value="BEQ16226.1"/>
    <property type="molecule type" value="Genomic_DNA"/>
</dbReference>
<dbReference type="InterPro" id="IPR058907">
    <property type="entry name" value="P29_N"/>
</dbReference>
<keyword evidence="3" id="KW-1185">Reference proteome</keyword>
<dbReference type="KEGG" id="dmp:FAK_32920"/>
<dbReference type="Gene3D" id="1.50.10.100">
    <property type="entry name" value="Chondroitin AC/alginate lyase"/>
    <property type="match status" value="1"/>
</dbReference>
<sequence>MNQGASHIYLEQVWRQLPRVFSRGDWEPFSKSYGCCDRTYWAWKFTDFPGARFQEAAYALASLYTSPWPDNPFYQNPKALRRAGAVMRYWQSIQCADGSYNEAYPHEHSLAATAFTAFYVGEALSLLAGHLPEEQVRSLRDTLARCGDWLIANDESHGVLSNHLAAAAAAMTVIHLNSNDARHADRARHFLARIFRHQSEEGWYEEYGGADPGYQTHGTFYLARIWQLTGDAQLLESLVKANRFLAHCIHPNGSLGGEYGSRNTEFFFPAAFEILSNVCESGKAIAAFMRDCLRRQAAAGLAAVDAFNLFPMLNNYLFAAANADADLQPAVQLPFQQAGQWDFPRAGLHMRGTQRYYAVLGTSKGGVLKVFGKDGSYYSDCGYWVKLAHGLIATSQTLQLSPPVERDGDEFVVETRFSFLKQKLMSPTLFLAFRLFNLGPGRFRRLGYWVKKCLVAALVTKAKAAPLSLRRRVQFGDDYVRISDAITLDGGDKAVSLGCDDKFSAIHMGSSRYFQWQDMGPSWFEPARPGREIQELNESGRLIIEKNFEL</sequence>
<dbReference type="Proteomes" id="UP001366166">
    <property type="component" value="Chromosome"/>
</dbReference>
<protein>
    <recommendedName>
        <fullName evidence="1">Broad-specificity ulvan lyase N-terminal domain-containing protein</fullName>
    </recommendedName>
</protein>
<proteinExistence type="predicted"/>
<evidence type="ECO:0000313" key="3">
    <source>
        <dbReference type="Proteomes" id="UP001366166"/>
    </source>
</evidence>
<evidence type="ECO:0000313" key="2">
    <source>
        <dbReference type="EMBL" id="BEQ16226.1"/>
    </source>
</evidence>
<evidence type="ECO:0000259" key="1">
    <source>
        <dbReference type="Pfam" id="PF25840"/>
    </source>
</evidence>
<gene>
    <name evidence="2" type="ORF">FAK_32920</name>
</gene>
<dbReference type="AlphaFoldDB" id="A0AAU9EQU3"/>
<organism evidence="2 3">
    <name type="scientific">Desulfoferula mesophila</name>
    <dbReference type="NCBI Taxonomy" id="3058419"/>
    <lineage>
        <taxon>Bacteria</taxon>
        <taxon>Pseudomonadati</taxon>
        <taxon>Thermodesulfobacteriota</taxon>
        <taxon>Desulfarculia</taxon>
        <taxon>Desulfarculales</taxon>
        <taxon>Desulfarculaceae</taxon>
        <taxon>Desulfoferula</taxon>
    </lineage>
</organism>
<dbReference type="SUPFAM" id="SSF48230">
    <property type="entry name" value="Chondroitin AC/alginate lyase"/>
    <property type="match status" value="1"/>
</dbReference>
<accession>A0AAU9EQU3</accession>
<dbReference type="Pfam" id="PF25840">
    <property type="entry name" value="Ulvan_lyase_N"/>
    <property type="match status" value="1"/>
</dbReference>